<dbReference type="OrthoDB" id="3060772at2759"/>
<protein>
    <submittedName>
        <fullName evidence="3">Uncharacterized protein</fullName>
    </submittedName>
</protein>
<feature type="compositionally biased region" description="Basic and acidic residues" evidence="1">
    <location>
        <begin position="245"/>
        <end position="261"/>
    </location>
</feature>
<organism evidence="3 4">
    <name type="scientific">Coprinopsis cinerea (strain Okayama-7 / 130 / ATCC MYA-4618 / FGSC 9003)</name>
    <name type="common">Inky cap fungus</name>
    <name type="synonym">Hormographiella aspergillata</name>
    <dbReference type="NCBI Taxonomy" id="240176"/>
    <lineage>
        <taxon>Eukaryota</taxon>
        <taxon>Fungi</taxon>
        <taxon>Dikarya</taxon>
        <taxon>Basidiomycota</taxon>
        <taxon>Agaricomycotina</taxon>
        <taxon>Agaricomycetes</taxon>
        <taxon>Agaricomycetidae</taxon>
        <taxon>Agaricales</taxon>
        <taxon>Agaricineae</taxon>
        <taxon>Psathyrellaceae</taxon>
        <taxon>Coprinopsis</taxon>
    </lineage>
</organism>
<dbReference type="AlphaFoldDB" id="A8N6J4"/>
<dbReference type="Proteomes" id="UP000001861">
    <property type="component" value="Unassembled WGS sequence"/>
</dbReference>
<dbReference type="RefSeq" id="XP_001830450.2">
    <property type="nucleotide sequence ID" value="XM_001830398.2"/>
</dbReference>
<proteinExistence type="predicted"/>
<name>A8N6J4_COPC7</name>
<reference evidence="3 4" key="1">
    <citation type="journal article" date="2010" name="Proc. Natl. Acad. Sci. U.S.A.">
        <title>Insights into evolution of multicellular fungi from the assembled chromosomes of the mushroom Coprinopsis cinerea (Coprinus cinereus).</title>
        <authorList>
            <person name="Stajich J.E."/>
            <person name="Wilke S.K."/>
            <person name="Ahren D."/>
            <person name="Au C.H."/>
            <person name="Birren B.W."/>
            <person name="Borodovsky M."/>
            <person name="Burns C."/>
            <person name="Canback B."/>
            <person name="Casselton L.A."/>
            <person name="Cheng C.K."/>
            <person name="Deng J."/>
            <person name="Dietrich F.S."/>
            <person name="Fargo D.C."/>
            <person name="Farman M.L."/>
            <person name="Gathman A.C."/>
            <person name="Goldberg J."/>
            <person name="Guigo R."/>
            <person name="Hoegger P.J."/>
            <person name="Hooker J.B."/>
            <person name="Huggins A."/>
            <person name="James T.Y."/>
            <person name="Kamada T."/>
            <person name="Kilaru S."/>
            <person name="Kodira C."/>
            <person name="Kues U."/>
            <person name="Kupfer D."/>
            <person name="Kwan H.S."/>
            <person name="Lomsadze A."/>
            <person name="Li W."/>
            <person name="Lilly W.W."/>
            <person name="Ma L.J."/>
            <person name="Mackey A.J."/>
            <person name="Manning G."/>
            <person name="Martin F."/>
            <person name="Muraguchi H."/>
            <person name="Natvig D.O."/>
            <person name="Palmerini H."/>
            <person name="Ramesh M.A."/>
            <person name="Rehmeyer C.J."/>
            <person name="Roe B.A."/>
            <person name="Shenoy N."/>
            <person name="Stanke M."/>
            <person name="Ter-Hovhannisyan V."/>
            <person name="Tunlid A."/>
            <person name="Velagapudi R."/>
            <person name="Vision T.J."/>
            <person name="Zeng Q."/>
            <person name="Zolan M.E."/>
            <person name="Pukkila P.J."/>
        </authorList>
    </citation>
    <scope>NUCLEOTIDE SEQUENCE [LARGE SCALE GENOMIC DNA]</scope>
    <source>
        <strain evidence="4">Okayama-7 / 130 / ATCC MYA-4618 / FGSC 9003</strain>
    </source>
</reference>
<evidence type="ECO:0000313" key="4">
    <source>
        <dbReference type="Proteomes" id="UP000001861"/>
    </source>
</evidence>
<dbReference type="HOGENOM" id="CLU_1065645_0_0_1"/>
<dbReference type="EMBL" id="AACS02000003">
    <property type="protein sequence ID" value="EAU91330.2"/>
    <property type="molecule type" value="Genomic_DNA"/>
</dbReference>
<sequence>MQRQTRNIIQLASTPARQRGALTVANQGQLTNHLRRYNSSLTSLRWKQLLVPSIFRGAGLGIGIAVGICVVVGAQYHYSGWKEKVETAHKTLELLNKAASGTERDHDGQKKPSQLLNLAREAVKTYLAGVPLSGAVVDLAFDSVDSAIDAHGAEATAIISRMAKEIEYTIDAHKTWSTAAARDIYGIVNRETKKLRELAGKPETQEAIQSVKHAAAEKAQTGIQQAKAWGSQAGGFVASKWSSRPSKESGSDIPKDDFNKP</sequence>
<gene>
    <name evidence="3" type="ORF">CC1G_07365</name>
</gene>
<feature type="region of interest" description="Disordered" evidence="1">
    <location>
        <begin position="236"/>
        <end position="261"/>
    </location>
</feature>
<accession>A8N6J4</accession>
<keyword evidence="2" id="KW-1133">Transmembrane helix</keyword>
<evidence type="ECO:0000256" key="2">
    <source>
        <dbReference type="SAM" id="Phobius"/>
    </source>
</evidence>
<evidence type="ECO:0000256" key="1">
    <source>
        <dbReference type="SAM" id="MobiDB-lite"/>
    </source>
</evidence>
<dbReference type="VEuPathDB" id="FungiDB:CC1G_07365"/>
<dbReference type="STRING" id="240176.A8N6J4"/>
<dbReference type="GeneID" id="6006892"/>
<feature type="transmembrane region" description="Helical" evidence="2">
    <location>
        <begin position="54"/>
        <end position="74"/>
    </location>
</feature>
<dbReference type="KEGG" id="cci:CC1G_07365"/>
<comment type="caution">
    <text evidence="3">The sequence shown here is derived from an EMBL/GenBank/DDBJ whole genome shotgun (WGS) entry which is preliminary data.</text>
</comment>
<keyword evidence="2" id="KW-0472">Membrane</keyword>
<keyword evidence="4" id="KW-1185">Reference proteome</keyword>
<keyword evidence="2" id="KW-0812">Transmembrane</keyword>
<dbReference type="InParanoid" id="A8N6J4"/>
<evidence type="ECO:0000313" key="3">
    <source>
        <dbReference type="EMBL" id="EAU91330.2"/>
    </source>
</evidence>